<dbReference type="Proteomes" id="UP000007798">
    <property type="component" value="Unassembled WGS sequence"/>
</dbReference>
<feature type="compositionally biased region" description="Basic and acidic residues" evidence="1">
    <location>
        <begin position="494"/>
        <end position="505"/>
    </location>
</feature>
<protein>
    <recommendedName>
        <fullName evidence="6">DUF4776 domain-containing protein</fullName>
    </recommendedName>
</protein>
<dbReference type="eggNOG" id="ENOG502QSI5">
    <property type="taxonomic scope" value="Eukaryota"/>
</dbReference>
<evidence type="ECO:0000313" key="4">
    <source>
        <dbReference type="EMBL" id="EDW81662.2"/>
    </source>
</evidence>
<reference evidence="4 5" key="1">
    <citation type="journal article" date="2007" name="Nature">
        <title>Evolution of genes and genomes on the Drosophila phylogeny.</title>
        <authorList>
            <consortium name="Drosophila 12 Genomes Consortium"/>
            <person name="Clark A.G."/>
            <person name="Eisen M.B."/>
            <person name="Smith D.R."/>
            <person name="Bergman C.M."/>
            <person name="Oliver B."/>
            <person name="Markow T.A."/>
            <person name="Kaufman T.C."/>
            <person name="Kellis M."/>
            <person name="Gelbart W."/>
            <person name="Iyer V.N."/>
            <person name="Pollard D.A."/>
            <person name="Sackton T.B."/>
            <person name="Larracuente A.M."/>
            <person name="Singh N.D."/>
            <person name="Abad J.P."/>
            <person name="Abt D.N."/>
            <person name="Adryan B."/>
            <person name="Aguade M."/>
            <person name="Akashi H."/>
            <person name="Anderson W.W."/>
            <person name="Aquadro C.F."/>
            <person name="Ardell D.H."/>
            <person name="Arguello R."/>
            <person name="Artieri C.G."/>
            <person name="Barbash D.A."/>
            <person name="Barker D."/>
            <person name="Barsanti P."/>
            <person name="Batterham P."/>
            <person name="Batzoglou S."/>
            <person name="Begun D."/>
            <person name="Bhutkar A."/>
            <person name="Blanco E."/>
            <person name="Bosak S.A."/>
            <person name="Bradley R.K."/>
            <person name="Brand A.D."/>
            <person name="Brent M.R."/>
            <person name="Brooks A.N."/>
            <person name="Brown R.H."/>
            <person name="Butlin R.K."/>
            <person name="Caggese C."/>
            <person name="Calvi B.R."/>
            <person name="Bernardo de Carvalho A."/>
            <person name="Caspi A."/>
            <person name="Castrezana S."/>
            <person name="Celniker S.E."/>
            <person name="Chang J.L."/>
            <person name="Chapple C."/>
            <person name="Chatterji S."/>
            <person name="Chinwalla A."/>
            <person name="Civetta A."/>
            <person name="Clifton S.W."/>
            <person name="Comeron J.M."/>
            <person name="Costello J.C."/>
            <person name="Coyne J.A."/>
            <person name="Daub J."/>
            <person name="David R.G."/>
            <person name="Delcher A.L."/>
            <person name="Delehaunty K."/>
            <person name="Do C.B."/>
            <person name="Ebling H."/>
            <person name="Edwards K."/>
            <person name="Eickbush T."/>
            <person name="Evans J.D."/>
            <person name="Filipski A."/>
            <person name="Findeiss S."/>
            <person name="Freyhult E."/>
            <person name="Fulton L."/>
            <person name="Fulton R."/>
            <person name="Garcia A.C."/>
            <person name="Gardiner A."/>
            <person name="Garfield D.A."/>
            <person name="Garvin B.E."/>
            <person name="Gibson G."/>
            <person name="Gilbert D."/>
            <person name="Gnerre S."/>
            <person name="Godfrey J."/>
            <person name="Good R."/>
            <person name="Gotea V."/>
            <person name="Gravely B."/>
            <person name="Greenberg A.J."/>
            <person name="Griffiths-Jones S."/>
            <person name="Gross S."/>
            <person name="Guigo R."/>
            <person name="Gustafson E.A."/>
            <person name="Haerty W."/>
            <person name="Hahn M.W."/>
            <person name="Halligan D.L."/>
            <person name="Halpern A.L."/>
            <person name="Halter G.M."/>
            <person name="Han M.V."/>
            <person name="Heger A."/>
            <person name="Hillier L."/>
            <person name="Hinrichs A.S."/>
            <person name="Holmes I."/>
            <person name="Hoskins R.A."/>
            <person name="Hubisz M.J."/>
            <person name="Hultmark D."/>
            <person name="Huntley M.A."/>
            <person name="Jaffe D.B."/>
            <person name="Jagadeeshan S."/>
            <person name="Jeck W.R."/>
            <person name="Johnson J."/>
            <person name="Jones C.D."/>
            <person name="Jordan W.C."/>
            <person name="Karpen G.H."/>
            <person name="Kataoka E."/>
            <person name="Keightley P.D."/>
            <person name="Kheradpour P."/>
            <person name="Kirkness E.F."/>
            <person name="Koerich L.B."/>
            <person name="Kristiansen K."/>
            <person name="Kudrna D."/>
            <person name="Kulathinal R.J."/>
            <person name="Kumar S."/>
            <person name="Kwok R."/>
            <person name="Lander E."/>
            <person name="Langley C.H."/>
            <person name="Lapoint R."/>
            <person name="Lazzaro B.P."/>
            <person name="Lee S.J."/>
            <person name="Levesque L."/>
            <person name="Li R."/>
            <person name="Lin C.F."/>
            <person name="Lin M.F."/>
            <person name="Lindblad-Toh K."/>
            <person name="Llopart A."/>
            <person name="Long M."/>
            <person name="Low L."/>
            <person name="Lozovsky E."/>
            <person name="Lu J."/>
            <person name="Luo M."/>
            <person name="Machado C.A."/>
            <person name="Makalowski W."/>
            <person name="Marzo M."/>
            <person name="Matsuda M."/>
            <person name="Matzkin L."/>
            <person name="McAllister B."/>
            <person name="McBride C.S."/>
            <person name="McKernan B."/>
            <person name="McKernan K."/>
            <person name="Mendez-Lago M."/>
            <person name="Minx P."/>
            <person name="Mollenhauer M.U."/>
            <person name="Montooth K."/>
            <person name="Mount S.M."/>
            <person name="Mu X."/>
            <person name="Myers E."/>
            <person name="Negre B."/>
            <person name="Newfeld S."/>
            <person name="Nielsen R."/>
            <person name="Noor M.A."/>
            <person name="O'Grady P."/>
            <person name="Pachter L."/>
            <person name="Papaceit M."/>
            <person name="Parisi M.J."/>
            <person name="Parisi M."/>
            <person name="Parts L."/>
            <person name="Pedersen J.S."/>
            <person name="Pesole G."/>
            <person name="Phillippy A.M."/>
            <person name="Ponting C.P."/>
            <person name="Pop M."/>
            <person name="Porcelli D."/>
            <person name="Powell J.R."/>
            <person name="Prohaska S."/>
            <person name="Pruitt K."/>
            <person name="Puig M."/>
            <person name="Quesneville H."/>
            <person name="Ram K.R."/>
            <person name="Rand D."/>
            <person name="Rasmussen M.D."/>
            <person name="Reed L.K."/>
            <person name="Reenan R."/>
            <person name="Reily A."/>
            <person name="Remington K.A."/>
            <person name="Rieger T.T."/>
            <person name="Ritchie M.G."/>
            <person name="Robin C."/>
            <person name="Rogers Y.H."/>
            <person name="Rohde C."/>
            <person name="Rozas J."/>
            <person name="Rubenfield M.J."/>
            <person name="Ruiz A."/>
            <person name="Russo S."/>
            <person name="Salzberg S.L."/>
            <person name="Sanchez-Gracia A."/>
            <person name="Saranga D.J."/>
            <person name="Sato H."/>
            <person name="Schaeffer S.W."/>
            <person name="Schatz M.C."/>
            <person name="Schlenke T."/>
            <person name="Schwartz R."/>
            <person name="Segarra C."/>
            <person name="Singh R.S."/>
            <person name="Sirot L."/>
            <person name="Sirota M."/>
            <person name="Sisneros N.B."/>
            <person name="Smith C.D."/>
            <person name="Smith T.F."/>
            <person name="Spieth J."/>
            <person name="Stage D.E."/>
            <person name="Stark A."/>
            <person name="Stephan W."/>
            <person name="Strausberg R.L."/>
            <person name="Strempel S."/>
            <person name="Sturgill D."/>
            <person name="Sutton G."/>
            <person name="Sutton G.G."/>
            <person name="Tao W."/>
            <person name="Teichmann S."/>
            <person name="Tobari Y.N."/>
            <person name="Tomimura Y."/>
            <person name="Tsolas J.M."/>
            <person name="Valente V.L."/>
            <person name="Venter E."/>
            <person name="Venter J.C."/>
            <person name="Vicario S."/>
            <person name="Vieira F.G."/>
            <person name="Vilella A.J."/>
            <person name="Villasante A."/>
            <person name="Walenz B."/>
            <person name="Wang J."/>
            <person name="Wasserman M."/>
            <person name="Watts T."/>
            <person name="Wilson D."/>
            <person name="Wilson R.K."/>
            <person name="Wing R.A."/>
            <person name="Wolfner M.F."/>
            <person name="Wong A."/>
            <person name="Wong G.K."/>
            <person name="Wu C.I."/>
            <person name="Wu G."/>
            <person name="Yamamoto D."/>
            <person name="Yang H.P."/>
            <person name="Yang S.P."/>
            <person name="Yorke J.A."/>
            <person name="Yoshida K."/>
            <person name="Zdobnov E."/>
            <person name="Zhang P."/>
            <person name="Zhang Y."/>
            <person name="Zimin A.V."/>
            <person name="Baldwin J."/>
            <person name="Abdouelleil A."/>
            <person name="Abdulkadir J."/>
            <person name="Abebe A."/>
            <person name="Abera B."/>
            <person name="Abreu J."/>
            <person name="Acer S.C."/>
            <person name="Aftuck L."/>
            <person name="Alexander A."/>
            <person name="An P."/>
            <person name="Anderson E."/>
            <person name="Anderson S."/>
            <person name="Arachi H."/>
            <person name="Azer M."/>
            <person name="Bachantsang P."/>
            <person name="Barry A."/>
            <person name="Bayul T."/>
            <person name="Berlin A."/>
            <person name="Bessette D."/>
            <person name="Bloom T."/>
            <person name="Blye J."/>
            <person name="Boguslavskiy L."/>
            <person name="Bonnet C."/>
            <person name="Boukhgalter B."/>
            <person name="Bourzgui I."/>
            <person name="Brown A."/>
            <person name="Cahill P."/>
            <person name="Channer S."/>
            <person name="Cheshatsang Y."/>
            <person name="Chuda L."/>
            <person name="Citroen M."/>
            <person name="Collymore A."/>
            <person name="Cooke P."/>
            <person name="Costello M."/>
            <person name="D'Aco K."/>
            <person name="Daza R."/>
            <person name="De Haan G."/>
            <person name="DeGray S."/>
            <person name="DeMaso C."/>
            <person name="Dhargay N."/>
            <person name="Dooley K."/>
            <person name="Dooley E."/>
            <person name="Doricent M."/>
            <person name="Dorje P."/>
            <person name="Dorjee K."/>
            <person name="Dupes A."/>
            <person name="Elong R."/>
            <person name="Falk J."/>
            <person name="Farina A."/>
            <person name="Faro S."/>
            <person name="Ferguson D."/>
            <person name="Fisher S."/>
            <person name="Foley C.D."/>
            <person name="Franke A."/>
            <person name="Friedrich D."/>
            <person name="Gadbois L."/>
            <person name="Gearin G."/>
            <person name="Gearin C.R."/>
            <person name="Giannoukos G."/>
            <person name="Goode T."/>
            <person name="Graham J."/>
            <person name="Grandbois E."/>
            <person name="Grewal S."/>
            <person name="Gyaltsen K."/>
            <person name="Hafez N."/>
            <person name="Hagos B."/>
            <person name="Hall J."/>
            <person name="Henson C."/>
            <person name="Hollinger A."/>
            <person name="Honan T."/>
            <person name="Huard M.D."/>
            <person name="Hughes L."/>
            <person name="Hurhula B."/>
            <person name="Husby M.E."/>
            <person name="Kamat A."/>
            <person name="Kanga B."/>
            <person name="Kashin S."/>
            <person name="Khazanovich D."/>
            <person name="Kisner P."/>
            <person name="Lance K."/>
            <person name="Lara M."/>
            <person name="Lee W."/>
            <person name="Lennon N."/>
            <person name="Letendre F."/>
            <person name="LeVine R."/>
            <person name="Lipovsky A."/>
            <person name="Liu X."/>
            <person name="Liu J."/>
            <person name="Liu S."/>
            <person name="Lokyitsang T."/>
            <person name="Lokyitsang Y."/>
            <person name="Lubonja R."/>
            <person name="Lui A."/>
            <person name="MacDonald P."/>
            <person name="Magnisalis V."/>
            <person name="Maru K."/>
            <person name="Matthews C."/>
            <person name="McCusker W."/>
            <person name="McDonough S."/>
            <person name="Mehta T."/>
            <person name="Meldrim J."/>
            <person name="Meneus L."/>
            <person name="Mihai O."/>
            <person name="Mihalev A."/>
            <person name="Mihova T."/>
            <person name="Mittelman R."/>
            <person name="Mlenga V."/>
            <person name="Montmayeur A."/>
            <person name="Mulrain L."/>
            <person name="Navidi A."/>
            <person name="Naylor J."/>
            <person name="Negash T."/>
            <person name="Nguyen T."/>
            <person name="Nguyen N."/>
            <person name="Nicol R."/>
            <person name="Norbu C."/>
            <person name="Norbu N."/>
            <person name="Novod N."/>
            <person name="O'Neill B."/>
            <person name="Osman S."/>
            <person name="Markiewicz E."/>
            <person name="Oyono O.L."/>
            <person name="Patti C."/>
            <person name="Phunkhang P."/>
            <person name="Pierre F."/>
            <person name="Priest M."/>
            <person name="Raghuraman S."/>
            <person name="Rege F."/>
            <person name="Reyes R."/>
            <person name="Rise C."/>
            <person name="Rogov P."/>
            <person name="Ross K."/>
            <person name="Ryan E."/>
            <person name="Settipalli S."/>
            <person name="Shea T."/>
            <person name="Sherpa N."/>
            <person name="Shi L."/>
            <person name="Shih D."/>
            <person name="Sparrow T."/>
            <person name="Spaulding J."/>
            <person name="Stalker J."/>
            <person name="Stange-Thomann N."/>
            <person name="Stavropoulos S."/>
            <person name="Stone C."/>
            <person name="Strader C."/>
            <person name="Tesfaye S."/>
            <person name="Thomson T."/>
            <person name="Thoulutsang Y."/>
            <person name="Thoulutsang D."/>
            <person name="Topham K."/>
            <person name="Topping I."/>
            <person name="Tsamla T."/>
            <person name="Vassiliev H."/>
            <person name="Vo A."/>
            <person name="Wangchuk T."/>
            <person name="Wangdi T."/>
            <person name="Weiand M."/>
            <person name="Wilkinson J."/>
            <person name="Wilson A."/>
            <person name="Yadav S."/>
            <person name="Young G."/>
            <person name="Yu Q."/>
            <person name="Zembek L."/>
            <person name="Zhong D."/>
            <person name="Zimmer A."/>
            <person name="Zwirko Z."/>
            <person name="Jaffe D.B."/>
            <person name="Alvarez P."/>
            <person name="Brockman W."/>
            <person name="Butler J."/>
            <person name="Chin C."/>
            <person name="Gnerre S."/>
            <person name="Grabherr M."/>
            <person name="Kleber M."/>
            <person name="Mauceli E."/>
            <person name="MacCallum I."/>
        </authorList>
    </citation>
    <scope>NUCLEOTIDE SEQUENCE [LARGE SCALE GENOMIC DNA]</scope>
    <source>
        <strain evidence="5">Tucson 14030-0811.24</strain>
    </source>
</reference>
<evidence type="ECO:0008006" key="6">
    <source>
        <dbReference type="Google" id="ProtNLM"/>
    </source>
</evidence>
<dbReference type="InParanoid" id="B4N9I6"/>
<evidence type="ECO:0000259" key="2">
    <source>
        <dbReference type="Pfam" id="PF16003"/>
    </source>
</evidence>
<dbReference type="KEGG" id="dwi:6647463"/>
<dbReference type="OrthoDB" id="7883086at2759"/>
<keyword evidence="5" id="KW-1185">Reference proteome</keyword>
<dbReference type="AlphaFoldDB" id="B4N9I6"/>
<dbReference type="PANTHER" id="PTHR39079">
    <property type="entry name" value="FI08034P-RELATED"/>
    <property type="match status" value="1"/>
</dbReference>
<name>B4N9I6_DROWI</name>
<dbReference type="EMBL" id="CH964232">
    <property type="protein sequence ID" value="EDW81662.2"/>
    <property type="molecule type" value="Genomic_DNA"/>
</dbReference>
<evidence type="ECO:0000259" key="3">
    <source>
        <dbReference type="Pfam" id="PF16032"/>
    </source>
</evidence>
<sequence length="788" mass="88480">MPPKDNSGKVSAMPSATSQKAPPTFLFDMIINQLILPNEKIDDPNRLTVEGKFNSMPVKMTSSRINVTDFVNQRSMEFVTAADKLRKSLEDQGMSISVLYNNRAICTGHIVFPSNYIDRIDEGMSDLMHEDWCELEKNSAVAGKMKFICRLIIKCDDPDGLDGSCARDIDKSIHPKDIFFVMGQPQVCEIPSNPCLDVLEPEEGDERLKLDLDRYRSVSAGRVNTNDLMLDQPAFSAACYDLKKLVTEYGQIIDSVAKNTAEVSTAPQPCVGRPDAPMEMDVPQMPTMPTMPSFVYYTEQKTIPDFPIDGNLAETKPIRFCPVCLTSMSWLPKYACCPHCGIKPLPVVEERLKEKKPTADQILLEYLGKPSDGSINDLCMDACQKAMKSKIEGSSQDDCPPCRCKCKANKMCAHCRIRKVCADIFQSNKGDVEKCPKVEPKDNEDFCILSDSANDCRPYLARVFSELRMLYDINDKNRASEYEDACGQRKKSASKIDGKARKDGGQDVQHIPAVSQPNGTSINSERHKNCLSQHGAVSRNHGWAWPKTFAARKLGWRPGAVRKPIKKIMEYFLESAVNELDELDVENEPPEPVLNVCKKDGAIFITLRPLSTLGMIQKPITFRVVKSDLAVALSEIKAELKEKGFRKCTCHKSVMMCLCRSVREKKDLERAINKECKQRRMQSCAEHLILTDTSESEMEYDFNVTPPAGNRQVAMPRKPRTTNNGTQYSKKDLQSIPTKYPVITSPYYRAFDCATFGRYKAKEVPRKKAKTVALPQKKEAKTGVKRGL</sequence>
<dbReference type="PANTHER" id="PTHR39079:SF1">
    <property type="entry name" value="GH11706P-RELATED"/>
    <property type="match status" value="1"/>
</dbReference>
<dbReference type="Pfam" id="PF16003">
    <property type="entry name" value="DUF4776"/>
    <property type="match status" value="2"/>
</dbReference>
<evidence type="ECO:0000313" key="5">
    <source>
        <dbReference type="Proteomes" id="UP000007798"/>
    </source>
</evidence>
<organism evidence="4 5">
    <name type="scientific">Drosophila willistoni</name>
    <name type="common">Fruit fly</name>
    <dbReference type="NCBI Taxonomy" id="7260"/>
    <lineage>
        <taxon>Eukaryota</taxon>
        <taxon>Metazoa</taxon>
        <taxon>Ecdysozoa</taxon>
        <taxon>Arthropoda</taxon>
        <taxon>Hexapoda</taxon>
        <taxon>Insecta</taxon>
        <taxon>Pterygota</taxon>
        <taxon>Neoptera</taxon>
        <taxon>Endopterygota</taxon>
        <taxon>Diptera</taxon>
        <taxon>Brachycera</taxon>
        <taxon>Muscomorpha</taxon>
        <taxon>Ephydroidea</taxon>
        <taxon>Drosophilidae</taxon>
        <taxon>Drosophila</taxon>
        <taxon>Sophophora</taxon>
    </lineage>
</organism>
<proteinExistence type="predicted"/>
<dbReference type="HOGENOM" id="CLU_008522_0_0_1"/>
<feature type="domain" description="DUF4788" evidence="3">
    <location>
        <begin position="30"/>
        <end position="256"/>
    </location>
</feature>
<dbReference type="STRING" id="7260.B4N9I6"/>
<feature type="region of interest" description="Disordered" evidence="1">
    <location>
        <begin position="705"/>
        <end position="729"/>
    </location>
</feature>
<gene>
    <name evidence="4" type="primary">Dwil\GK10903</name>
    <name evidence="4" type="ORF">Dwil_GK10903</name>
</gene>
<dbReference type="InterPro" id="IPR031992">
    <property type="entry name" value="DUF4788"/>
</dbReference>
<evidence type="ECO:0000256" key="1">
    <source>
        <dbReference type="SAM" id="MobiDB-lite"/>
    </source>
</evidence>
<dbReference type="Pfam" id="PF16032">
    <property type="entry name" value="DUF4788"/>
    <property type="match status" value="1"/>
</dbReference>
<feature type="region of interest" description="Disordered" evidence="1">
    <location>
        <begin position="493"/>
        <end position="523"/>
    </location>
</feature>
<dbReference type="InterPro" id="IPR031949">
    <property type="entry name" value="DUF4776"/>
</dbReference>
<feature type="domain" description="DUF4776" evidence="2">
    <location>
        <begin position="516"/>
        <end position="754"/>
    </location>
</feature>
<accession>B4N9I6</accession>
<feature type="domain" description="DUF4776" evidence="2">
    <location>
        <begin position="314"/>
        <end position="500"/>
    </location>
</feature>